<dbReference type="InterPro" id="IPR037291">
    <property type="entry name" value="DUF4139"/>
</dbReference>
<dbReference type="AlphaFoldDB" id="A0A367WH35"/>
<protein>
    <recommendedName>
        <fullName evidence="1">DUF4139 domain-containing protein</fullName>
    </recommendedName>
</protein>
<dbReference type="PANTHER" id="PTHR38075:SF1">
    <property type="entry name" value="DUF4139 DOMAIN-CONTAINING PROTEIN"/>
    <property type="match status" value="1"/>
</dbReference>
<evidence type="ECO:0000313" key="3">
    <source>
        <dbReference type="Proteomes" id="UP000253226"/>
    </source>
</evidence>
<gene>
    <name evidence="2" type="ORF">TH19_02230</name>
</gene>
<accession>A0A367WH35</accession>
<dbReference type="RefSeq" id="WP_114100655.1">
    <property type="nucleotide sequence ID" value="NZ_JPWF01000001.1"/>
</dbReference>
<comment type="caution">
    <text evidence="2">The sequence shown here is derived from an EMBL/GenBank/DDBJ whole genome shotgun (WGS) entry which is preliminary data.</text>
</comment>
<feature type="domain" description="DUF4139" evidence="1">
    <location>
        <begin position="198"/>
        <end position="492"/>
    </location>
</feature>
<dbReference type="PANTHER" id="PTHR38075">
    <property type="entry name" value="DUF4139 DOMAIN-CONTAINING PROTEIN"/>
    <property type="match status" value="1"/>
</dbReference>
<dbReference type="EMBL" id="JPWF01000001">
    <property type="protein sequence ID" value="RCK39881.1"/>
    <property type="molecule type" value="Genomic_DNA"/>
</dbReference>
<organism evidence="2 3">
    <name type="scientific">Thalassospira profundimaris</name>
    <dbReference type="NCBI Taxonomy" id="502049"/>
    <lineage>
        <taxon>Bacteria</taxon>
        <taxon>Pseudomonadati</taxon>
        <taxon>Pseudomonadota</taxon>
        <taxon>Alphaproteobacteria</taxon>
        <taxon>Rhodospirillales</taxon>
        <taxon>Thalassospiraceae</taxon>
        <taxon>Thalassospira</taxon>
    </lineage>
</organism>
<reference evidence="2 3" key="1">
    <citation type="submission" date="2014-07" db="EMBL/GenBank/DDBJ databases">
        <title>Draft genome sequence of Thalassospira profundimaris 35.</title>
        <authorList>
            <person name="Lai Q."/>
            <person name="Shao Z."/>
        </authorList>
    </citation>
    <scope>NUCLEOTIDE SEQUENCE [LARGE SCALE GENOMIC DNA]</scope>
    <source>
        <strain evidence="2 3">35</strain>
    </source>
</reference>
<evidence type="ECO:0000259" key="1">
    <source>
        <dbReference type="Pfam" id="PF13598"/>
    </source>
</evidence>
<dbReference type="OrthoDB" id="9808067at2"/>
<dbReference type="Pfam" id="PF13598">
    <property type="entry name" value="DUF4139"/>
    <property type="match status" value="1"/>
</dbReference>
<sequence>MAGTLRNRFALAAMLGSAVFFGQDIEAASAQSTVEERNNLGPAIPLSADTRSKLQLTIYPGNLSLIAEQRNTAIPEGQSTLRIADLPTTLINDSFLLGTAKDSDLVWMSLRNHSNGYNAFDTLLRDQIGKTVTIRRGDDDLVEGKLIALTHIALVQTDAGIEQVPVDQIIISDLPKDFILSPSIDADIATTAPLDHVSMAYLLGGIGWNTSYVAAYDSENNQLKLSAIARVTNNSGSHIDGAQLRLVAGDMNRVGNAPMAKGARTEMMMSAMADATAPSAGAPDRETFENLHVYGPFNDLSMKDGDTVILPLIDAQVLPVERRAIFQSASNPYSMGQGNPADFVRPDLELKLTNEGGSDKNSPWPAGIVRIFAKTPSGDTGLLGENYMSLTPVGRDATLPIGQASELSGIREVTSFSRKARQNLPDEVKADLNWTIRNTGKRDETIVIRENVPSDWQVTAESHKHERAEPGLITWTLKVPANSDAKISWSVESTR</sequence>
<proteinExistence type="predicted"/>
<name>A0A367WH35_9PROT</name>
<dbReference type="Proteomes" id="UP000253226">
    <property type="component" value="Unassembled WGS sequence"/>
</dbReference>
<evidence type="ECO:0000313" key="2">
    <source>
        <dbReference type="EMBL" id="RCK39881.1"/>
    </source>
</evidence>